<name>A0AAV4UVZ8_9ARAC</name>
<dbReference type="AlphaFoldDB" id="A0AAV4UVZ8"/>
<comment type="caution">
    <text evidence="1">The sequence shown here is derived from an EMBL/GenBank/DDBJ whole genome shotgun (WGS) entry which is preliminary data.</text>
</comment>
<keyword evidence="2" id="KW-1185">Reference proteome</keyword>
<reference evidence="1 2" key="1">
    <citation type="submission" date="2021-06" db="EMBL/GenBank/DDBJ databases">
        <title>Caerostris darwini draft genome.</title>
        <authorList>
            <person name="Kono N."/>
            <person name="Arakawa K."/>
        </authorList>
    </citation>
    <scope>NUCLEOTIDE SEQUENCE [LARGE SCALE GENOMIC DNA]</scope>
</reference>
<organism evidence="1 2">
    <name type="scientific">Caerostris darwini</name>
    <dbReference type="NCBI Taxonomy" id="1538125"/>
    <lineage>
        <taxon>Eukaryota</taxon>
        <taxon>Metazoa</taxon>
        <taxon>Ecdysozoa</taxon>
        <taxon>Arthropoda</taxon>
        <taxon>Chelicerata</taxon>
        <taxon>Arachnida</taxon>
        <taxon>Araneae</taxon>
        <taxon>Araneomorphae</taxon>
        <taxon>Entelegynae</taxon>
        <taxon>Araneoidea</taxon>
        <taxon>Araneidae</taxon>
        <taxon>Caerostris</taxon>
    </lineage>
</organism>
<evidence type="ECO:0000313" key="2">
    <source>
        <dbReference type="Proteomes" id="UP001054837"/>
    </source>
</evidence>
<dbReference type="EMBL" id="BPLQ01012069">
    <property type="protein sequence ID" value="GIY62257.1"/>
    <property type="molecule type" value="Genomic_DNA"/>
</dbReference>
<evidence type="ECO:0000313" key="1">
    <source>
        <dbReference type="EMBL" id="GIY62257.1"/>
    </source>
</evidence>
<sequence>MSACIALKYPAGYYNGLPNRGSSKNHKRCQIKSPGFLRIDIVYLYTKNRTPKRGMRRHHLPRMSFQRTGLSYQPQYKYGYSMASSLWSTLNKSTSYHPKGKLSQIQMYGI</sequence>
<proteinExistence type="predicted"/>
<gene>
    <name evidence="1" type="ORF">CDAR_481641</name>
</gene>
<evidence type="ECO:0008006" key="3">
    <source>
        <dbReference type="Google" id="ProtNLM"/>
    </source>
</evidence>
<protein>
    <recommendedName>
        <fullName evidence="3">Ribosomal protein L2</fullName>
    </recommendedName>
</protein>
<accession>A0AAV4UVZ8</accession>
<dbReference type="Proteomes" id="UP001054837">
    <property type="component" value="Unassembled WGS sequence"/>
</dbReference>